<sequence length="161" mass="18085">MPNGLRIRLQALAQIEHEVRIRSAVAAHVQDVTENKPLDLNITREWFEKRSALEGDHEIGAGRRKLTASIDPTPEELYELYRIAHRIPEGWQLVPIKPTKDMAYAAACAHYGKKRVDQTGIEGISMTVNNIDYNFSAAFRRFWKGALAAAPAKQECATDAD</sequence>
<organism evidence="1 2">
    <name type="scientific">Agrobacterium salinitolerans</name>
    <dbReference type="NCBI Taxonomy" id="1183413"/>
    <lineage>
        <taxon>Bacteria</taxon>
        <taxon>Pseudomonadati</taxon>
        <taxon>Pseudomonadota</taxon>
        <taxon>Alphaproteobacteria</taxon>
        <taxon>Hyphomicrobiales</taxon>
        <taxon>Rhizobiaceae</taxon>
        <taxon>Rhizobium/Agrobacterium group</taxon>
        <taxon>Agrobacterium</taxon>
    </lineage>
</organism>
<dbReference type="AlphaFoldDB" id="A0A4Z1QZ49"/>
<dbReference type="RefSeq" id="WP_137410355.1">
    <property type="nucleotide sequence ID" value="NZ_CP109968.1"/>
</dbReference>
<dbReference type="OrthoDB" id="7851911at2"/>
<name>A0A4Z1QZ49_9HYPH</name>
<reference evidence="1" key="1">
    <citation type="submission" date="2022-10" db="EMBL/GenBank/DDBJ databases">
        <title>Complete genome sequence of Agrobacterium salinitolerans CFBP5507.</title>
        <authorList>
            <person name="Tchabashvili S."/>
            <person name="Yen H.-C."/>
            <person name="Haryono M."/>
            <person name="Lin Y.-C."/>
            <person name="Lai E.-M."/>
            <person name="Kuo C.-H."/>
        </authorList>
    </citation>
    <scope>NUCLEOTIDE SEQUENCE</scope>
    <source>
        <strain evidence="1">CFBP5507</strain>
    </source>
</reference>
<proteinExistence type="predicted"/>
<dbReference type="Proteomes" id="UP000298735">
    <property type="component" value="Chromosome Circular"/>
</dbReference>
<dbReference type="KEGG" id="asal:CFBP5507_06125"/>
<gene>
    <name evidence="1" type="ORF">CFBP5507_06125</name>
</gene>
<evidence type="ECO:0000313" key="1">
    <source>
        <dbReference type="EMBL" id="UYZ08576.1"/>
    </source>
</evidence>
<evidence type="ECO:0000313" key="2">
    <source>
        <dbReference type="Proteomes" id="UP000298735"/>
    </source>
</evidence>
<dbReference type="EMBL" id="CP109968">
    <property type="protein sequence ID" value="UYZ08576.1"/>
    <property type="molecule type" value="Genomic_DNA"/>
</dbReference>
<protein>
    <submittedName>
        <fullName evidence="1">Uncharacterized protein</fullName>
    </submittedName>
</protein>
<accession>A0A4Z1QZ49</accession>